<proteinExistence type="predicted"/>
<feature type="chain" id="PRO_5026950847" description="Peptidase A2 domain-containing protein" evidence="1">
    <location>
        <begin position="21"/>
        <end position="309"/>
    </location>
</feature>
<organism evidence="2">
    <name type="scientific">uncultured Acetobacteraceae bacterium</name>
    <dbReference type="NCBI Taxonomy" id="169975"/>
    <lineage>
        <taxon>Bacteria</taxon>
        <taxon>Pseudomonadati</taxon>
        <taxon>Pseudomonadota</taxon>
        <taxon>Alphaproteobacteria</taxon>
        <taxon>Acetobacterales</taxon>
        <taxon>Acetobacteraceae</taxon>
        <taxon>environmental samples</taxon>
    </lineage>
</organism>
<dbReference type="InterPro" id="IPR034122">
    <property type="entry name" value="Retropepsin-like_bacterial"/>
</dbReference>
<dbReference type="Pfam" id="PF13975">
    <property type="entry name" value="gag-asp_proteas"/>
    <property type="match status" value="1"/>
</dbReference>
<dbReference type="InterPro" id="IPR021109">
    <property type="entry name" value="Peptidase_aspartic_dom_sf"/>
</dbReference>
<gene>
    <name evidence="2" type="ORF">AVDCRST_MAG08-1919</name>
</gene>
<evidence type="ECO:0000313" key="2">
    <source>
        <dbReference type="EMBL" id="CAA9247283.1"/>
    </source>
</evidence>
<dbReference type="PROSITE" id="PS51257">
    <property type="entry name" value="PROKAR_LIPOPROTEIN"/>
    <property type="match status" value="1"/>
</dbReference>
<dbReference type="CDD" id="cd05483">
    <property type="entry name" value="retropepsin_like_bacteria"/>
    <property type="match status" value="1"/>
</dbReference>
<evidence type="ECO:0008006" key="3">
    <source>
        <dbReference type="Google" id="ProtNLM"/>
    </source>
</evidence>
<dbReference type="SUPFAM" id="SSF50630">
    <property type="entry name" value="Acid proteases"/>
    <property type="match status" value="1"/>
</dbReference>
<dbReference type="EMBL" id="CADCTG010000158">
    <property type="protein sequence ID" value="CAA9247283.1"/>
    <property type="molecule type" value="Genomic_DNA"/>
</dbReference>
<feature type="signal peptide" evidence="1">
    <location>
        <begin position="1"/>
        <end position="20"/>
    </location>
</feature>
<dbReference type="Gene3D" id="2.40.70.10">
    <property type="entry name" value="Acid Proteases"/>
    <property type="match status" value="2"/>
</dbReference>
<accession>A0A6J4IBC6</accession>
<name>A0A6J4IBC6_9PROT</name>
<reference evidence="2" key="1">
    <citation type="submission" date="2020-02" db="EMBL/GenBank/DDBJ databases">
        <authorList>
            <person name="Meier V. D."/>
        </authorList>
    </citation>
    <scope>NUCLEOTIDE SEQUENCE</scope>
    <source>
        <strain evidence="2">AVDCRST_MAG08</strain>
    </source>
</reference>
<protein>
    <recommendedName>
        <fullName evidence="3">Peptidase A2 domain-containing protein</fullName>
    </recommendedName>
</protein>
<sequence length="309" mass="32586">MPRQPSAILVALFAALSACASPTDGAPRTAQEECVFGAGDVSPLRGSTGMVVAGSVDGQPAMLEVSTGLGLTSVLPGSVQALGLRTDPGRRSGFGAGAGSDVRQNVRVRSLRVGGQDWGDRSVAVRPFFMPDGSPPAFDAMIGANLLRETELELDLPARRVAFHPRRNCRPGPPPWAPASSVPMDVQNHGSPVIVARVNGHAVRALIHSGNNATVMTRRLADQLGLARADAAGRRVRSHGTHPGVSRGQEFRVDELGVGQEALRNVPVVVTADGTGSTEELVLGQDWLRHRKVWLSFGGRRLFLARAGE</sequence>
<keyword evidence="1" id="KW-0732">Signal</keyword>
<dbReference type="AlphaFoldDB" id="A0A6J4IBC6"/>
<evidence type="ECO:0000256" key="1">
    <source>
        <dbReference type="SAM" id="SignalP"/>
    </source>
</evidence>